<keyword evidence="1" id="KW-0812">Transmembrane</keyword>
<protein>
    <recommendedName>
        <fullName evidence="4">DUF3054 domain-containing protein</fullName>
    </recommendedName>
</protein>
<evidence type="ECO:0000256" key="1">
    <source>
        <dbReference type="SAM" id="Phobius"/>
    </source>
</evidence>
<sequence length="137" mass="14882">MTSRSQSVSLGQLLLLLLGDMAALFLFAAVGRSEHGMAFSVRETWLAAWPFMAAWIPAGVATGLYRARAFNRSYGEAIGRACLAALIAVPLALALRWLAYGKTPFTTFAVASLVFVAAFASAWRLLFSFAARRLRAY</sequence>
<dbReference type="Proteomes" id="UP000243688">
    <property type="component" value="Unassembled WGS sequence"/>
</dbReference>
<evidence type="ECO:0000313" key="2">
    <source>
        <dbReference type="EMBL" id="PDO09366.1"/>
    </source>
</evidence>
<feature type="transmembrane region" description="Helical" evidence="1">
    <location>
        <begin position="77"/>
        <end position="99"/>
    </location>
</feature>
<feature type="transmembrane region" description="Helical" evidence="1">
    <location>
        <begin position="44"/>
        <end position="65"/>
    </location>
</feature>
<dbReference type="Pfam" id="PF11255">
    <property type="entry name" value="DUF3054"/>
    <property type="match status" value="1"/>
</dbReference>
<proteinExistence type="predicted"/>
<evidence type="ECO:0000313" key="3">
    <source>
        <dbReference type="Proteomes" id="UP000243688"/>
    </source>
</evidence>
<keyword evidence="1" id="KW-0472">Membrane</keyword>
<dbReference type="AlphaFoldDB" id="A0A2A6DXQ9"/>
<keyword evidence="1" id="KW-1133">Transmembrane helix</keyword>
<gene>
    <name evidence="2" type="ORF">BLM47_12890</name>
</gene>
<dbReference type="PANTHER" id="PTHR35283">
    <property type="entry name" value="T12C22.21 PROTEIN"/>
    <property type="match status" value="1"/>
</dbReference>
<evidence type="ECO:0008006" key="4">
    <source>
        <dbReference type="Google" id="ProtNLM"/>
    </source>
</evidence>
<dbReference type="PANTHER" id="PTHR35283:SF3">
    <property type="entry name" value="T12C22.21 PROTEIN"/>
    <property type="match status" value="1"/>
</dbReference>
<organism evidence="2 3">
    <name type="scientific">Candidatus Reconcilbacillus cellulovorans</name>
    <dbReference type="NCBI Taxonomy" id="1906605"/>
    <lineage>
        <taxon>Bacteria</taxon>
        <taxon>Bacillati</taxon>
        <taxon>Bacillota</taxon>
        <taxon>Bacilli</taxon>
        <taxon>Bacillales</taxon>
        <taxon>Paenibacillaceae</taxon>
        <taxon>Candidatus Reconcilbacillus</taxon>
    </lineage>
</organism>
<name>A0A2A6DXQ9_9BACL</name>
<dbReference type="InterPro" id="IPR021414">
    <property type="entry name" value="DUF3054"/>
</dbReference>
<feature type="transmembrane region" description="Helical" evidence="1">
    <location>
        <begin position="105"/>
        <end position="127"/>
    </location>
</feature>
<reference evidence="2 3" key="1">
    <citation type="submission" date="2016-12" db="EMBL/GenBank/DDBJ databases">
        <title>Candidatus Reconcilibacillus cellulovorans genome.</title>
        <authorList>
            <person name="Kolinko S."/>
            <person name="Wu Y.-W."/>
            <person name="Tachea F."/>
            <person name="Denzel E."/>
            <person name="Hiras J."/>
            <person name="Baecker N."/>
            <person name="Chan L.J."/>
            <person name="Eichorst S.A."/>
            <person name="Frey D."/>
            <person name="Adams P.D."/>
            <person name="Pray T."/>
            <person name="Tanjore D."/>
            <person name="Petzold C.J."/>
            <person name="Gladden J.M."/>
            <person name="Simmons B.A."/>
            <person name="Singer S.W."/>
        </authorList>
    </citation>
    <scope>NUCLEOTIDE SEQUENCE [LARGE SCALE GENOMIC DNA]</scope>
    <source>
        <strain evidence="2">JTherm</strain>
    </source>
</reference>
<dbReference type="EMBL" id="MOXJ01000043">
    <property type="protein sequence ID" value="PDO09366.1"/>
    <property type="molecule type" value="Genomic_DNA"/>
</dbReference>
<accession>A0A2A6DXQ9</accession>
<comment type="caution">
    <text evidence="2">The sequence shown here is derived from an EMBL/GenBank/DDBJ whole genome shotgun (WGS) entry which is preliminary data.</text>
</comment>